<evidence type="ECO:0000256" key="3">
    <source>
        <dbReference type="ARBA" id="ARBA00007971"/>
    </source>
</evidence>
<dbReference type="AlphaFoldDB" id="A0A2S0PCR6"/>
<keyword evidence="13" id="KW-0966">Cell projection</keyword>
<dbReference type="PRINTS" id="PR01009">
    <property type="entry name" value="FLGMRINGFLIF"/>
</dbReference>
<evidence type="ECO:0000256" key="6">
    <source>
        <dbReference type="ARBA" id="ARBA00022989"/>
    </source>
</evidence>
<dbReference type="InterPro" id="IPR013556">
    <property type="entry name" value="Flag_M-ring_C"/>
</dbReference>
<feature type="transmembrane region" description="Helical" evidence="10">
    <location>
        <begin position="374"/>
        <end position="392"/>
    </location>
</feature>
<evidence type="ECO:0000259" key="12">
    <source>
        <dbReference type="Pfam" id="PF08345"/>
    </source>
</evidence>
<keyword evidence="13" id="KW-0282">Flagellum</keyword>
<keyword evidence="6 10" id="KW-1133">Transmembrane helix</keyword>
<comment type="subcellular location">
    <subcellularLocation>
        <location evidence="1">Bacterial flagellum basal body</location>
    </subcellularLocation>
    <subcellularLocation>
        <location evidence="2">Cell membrane</location>
        <topology evidence="2">Multi-pass membrane protein</topology>
    </subcellularLocation>
</comment>
<evidence type="ECO:0000313" key="14">
    <source>
        <dbReference type="Proteomes" id="UP000244173"/>
    </source>
</evidence>
<dbReference type="GO" id="GO:0003774">
    <property type="term" value="F:cytoskeletal motor activity"/>
    <property type="evidence" value="ECO:0007669"/>
    <property type="project" value="InterPro"/>
</dbReference>
<dbReference type="Pfam" id="PF08345">
    <property type="entry name" value="YscJ_FliF_C"/>
    <property type="match status" value="1"/>
</dbReference>
<keyword evidence="7 10" id="KW-0472">Membrane</keyword>
<accession>A0A2S0PCR6</accession>
<keyword evidence="14" id="KW-1185">Reference proteome</keyword>
<sequence length="431" mass="46244">MTRPDFQVLFTELEPADASAVVEALEKRKVPYQLADQGRSVLVDRDVLYPMRMKLLGDGLDLKGTVGLELFSQTEYGMTEFSQKINYLRALQGELARTVMGFDEVRRARVHLALADSSALRRRGPGAKASVWVTLAEGRALQREQVSGIQRLVASAVPALSPSAVTVLDHRGVALSLRASDDDGVAAEDVRLQWKKDIETHLAQKAAGILDATLGPERATVAVDVALDPSAVRLTRESVLGTAADGGGRGVLVRKRERRLAGDNPVPGPDGASAGASRSSDSIEAEYLAGREVRQTVLGSGAIRRIGVGVVLREALPDDGLARLRDVISLAVGLDTDRGDGIAFTQAGAALALPAGHDEPAAVPRDIPPLPAPLWLPVLLLPVVACVLVSLWRRRARHRLPPVSLSEHERARLLIQVRRWLSVGDEGKTAL</sequence>
<dbReference type="GO" id="GO:0009431">
    <property type="term" value="C:bacterial-type flagellum basal body, MS ring"/>
    <property type="evidence" value="ECO:0007669"/>
    <property type="project" value="InterPro"/>
</dbReference>
<evidence type="ECO:0000256" key="2">
    <source>
        <dbReference type="ARBA" id="ARBA00004651"/>
    </source>
</evidence>
<keyword evidence="8" id="KW-0975">Bacterial flagellum</keyword>
<dbReference type="STRING" id="1122240.GCA_000620105_01986"/>
<evidence type="ECO:0000259" key="11">
    <source>
        <dbReference type="Pfam" id="PF01514"/>
    </source>
</evidence>
<dbReference type="EMBL" id="CP028519">
    <property type="protein sequence ID" value="AVY95174.1"/>
    <property type="molecule type" value="Genomic_DNA"/>
</dbReference>
<reference evidence="13 14" key="1">
    <citation type="submission" date="2018-04" db="EMBL/GenBank/DDBJ databases">
        <title>Denitrifier Microvirgula.</title>
        <authorList>
            <person name="Anderson E."/>
            <person name="Jang J."/>
            <person name="Ishii S."/>
        </authorList>
    </citation>
    <scope>NUCLEOTIDE SEQUENCE [LARGE SCALE GENOMIC DNA]</scope>
    <source>
        <strain evidence="13 14">BE2.4</strain>
    </source>
</reference>
<dbReference type="PANTHER" id="PTHR30046:SF0">
    <property type="entry name" value="FLAGELLAR M-RING PROTEIN"/>
    <property type="match status" value="1"/>
</dbReference>
<evidence type="ECO:0000313" key="13">
    <source>
        <dbReference type="EMBL" id="AVY95174.1"/>
    </source>
</evidence>
<evidence type="ECO:0000256" key="10">
    <source>
        <dbReference type="SAM" id="Phobius"/>
    </source>
</evidence>
<dbReference type="GO" id="GO:0071973">
    <property type="term" value="P:bacterial-type flagellum-dependent cell motility"/>
    <property type="evidence" value="ECO:0007669"/>
    <property type="project" value="InterPro"/>
</dbReference>
<comment type="similarity">
    <text evidence="3">Belongs to the FliF family.</text>
</comment>
<feature type="domain" description="Flagellar M-ring C-terminal" evidence="12">
    <location>
        <begin position="210"/>
        <end position="343"/>
    </location>
</feature>
<keyword evidence="4" id="KW-1003">Cell membrane</keyword>
<protein>
    <submittedName>
        <fullName evidence="13">Flagellar M-ring protein FliF</fullName>
    </submittedName>
</protein>
<gene>
    <name evidence="13" type="primary">fliF</name>
    <name evidence="13" type="ORF">DAI18_14815</name>
</gene>
<dbReference type="KEGG" id="maer:DAI18_14815"/>
<evidence type="ECO:0000256" key="4">
    <source>
        <dbReference type="ARBA" id="ARBA00022475"/>
    </source>
</evidence>
<organism evidence="13 14">
    <name type="scientific">Microvirgula aerodenitrificans</name>
    <dbReference type="NCBI Taxonomy" id="57480"/>
    <lineage>
        <taxon>Bacteria</taxon>
        <taxon>Pseudomonadati</taxon>
        <taxon>Pseudomonadota</taxon>
        <taxon>Betaproteobacteria</taxon>
        <taxon>Neisseriales</taxon>
        <taxon>Aquaspirillaceae</taxon>
        <taxon>Microvirgula</taxon>
    </lineage>
</organism>
<dbReference type="Pfam" id="PF01514">
    <property type="entry name" value="YscJ_FliF"/>
    <property type="match status" value="1"/>
</dbReference>
<dbReference type="OrthoDB" id="8554211at2"/>
<name>A0A2S0PCR6_9NEIS</name>
<proteinExistence type="inferred from homology"/>
<evidence type="ECO:0000256" key="5">
    <source>
        <dbReference type="ARBA" id="ARBA00022692"/>
    </source>
</evidence>
<dbReference type="PANTHER" id="PTHR30046">
    <property type="entry name" value="FLAGELLAR M-RING PROTEIN"/>
    <property type="match status" value="1"/>
</dbReference>
<evidence type="ECO:0000256" key="9">
    <source>
        <dbReference type="SAM" id="MobiDB-lite"/>
    </source>
</evidence>
<dbReference type="Proteomes" id="UP000244173">
    <property type="component" value="Chromosome"/>
</dbReference>
<feature type="compositionally biased region" description="Low complexity" evidence="9">
    <location>
        <begin position="269"/>
        <end position="279"/>
    </location>
</feature>
<evidence type="ECO:0000256" key="1">
    <source>
        <dbReference type="ARBA" id="ARBA00004117"/>
    </source>
</evidence>
<dbReference type="InterPro" id="IPR006182">
    <property type="entry name" value="FliF_N_dom"/>
</dbReference>
<dbReference type="InterPro" id="IPR045851">
    <property type="entry name" value="AMP-bd_C_sf"/>
</dbReference>
<dbReference type="Gene3D" id="3.30.300.30">
    <property type="match status" value="1"/>
</dbReference>
<feature type="region of interest" description="Disordered" evidence="9">
    <location>
        <begin position="256"/>
        <end position="279"/>
    </location>
</feature>
<dbReference type="NCBIfam" id="TIGR00206">
    <property type="entry name" value="fliF"/>
    <property type="match status" value="1"/>
</dbReference>
<dbReference type="GO" id="GO:0005886">
    <property type="term" value="C:plasma membrane"/>
    <property type="evidence" value="ECO:0007669"/>
    <property type="project" value="UniProtKB-SubCell"/>
</dbReference>
<keyword evidence="13" id="KW-0969">Cilium</keyword>
<keyword evidence="5 10" id="KW-0812">Transmembrane</keyword>
<dbReference type="InterPro" id="IPR043427">
    <property type="entry name" value="YscJ/FliF"/>
</dbReference>
<evidence type="ECO:0000256" key="8">
    <source>
        <dbReference type="ARBA" id="ARBA00023143"/>
    </source>
</evidence>
<evidence type="ECO:0000256" key="7">
    <source>
        <dbReference type="ARBA" id="ARBA00023136"/>
    </source>
</evidence>
<dbReference type="InterPro" id="IPR000067">
    <property type="entry name" value="FlgMring_FliF"/>
</dbReference>
<feature type="domain" description="Flagellar M-ring N-terminal" evidence="11">
    <location>
        <begin position="2"/>
        <end position="176"/>
    </location>
</feature>